<keyword evidence="2" id="KW-1185">Reference proteome</keyword>
<dbReference type="EMBL" id="CM023481">
    <property type="protein sequence ID" value="KAH6946755.1"/>
    <property type="molecule type" value="Genomic_DNA"/>
</dbReference>
<organism evidence="1 2">
    <name type="scientific">Hyalomma asiaticum</name>
    <name type="common">Tick</name>
    <dbReference type="NCBI Taxonomy" id="266040"/>
    <lineage>
        <taxon>Eukaryota</taxon>
        <taxon>Metazoa</taxon>
        <taxon>Ecdysozoa</taxon>
        <taxon>Arthropoda</taxon>
        <taxon>Chelicerata</taxon>
        <taxon>Arachnida</taxon>
        <taxon>Acari</taxon>
        <taxon>Parasitiformes</taxon>
        <taxon>Ixodida</taxon>
        <taxon>Ixodoidea</taxon>
        <taxon>Ixodidae</taxon>
        <taxon>Hyalomminae</taxon>
        <taxon>Hyalomma</taxon>
    </lineage>
</organism>
<proteinExistence type="predicted"/>
<accession>A0ACB7TIX9</accession>
<evidence type="ECO:0000313" key="2">
    <source>
        <dbReference type="Proteomes" id="UP000821845"/>
    </source>
</evidence>
<reference evidence="1" key="1">
    <citation type="submission" date="2020-05" db="EMBL/GenBank/DDBJ databases">
        <title>Large-scale comparative analyses of tick genomes elucidate their genetic diversity and vector capacities.</title>
        <authorList>
            <person name="Jia N."/>
            <person name="Wang J."/>
            <person name="Shi W."/>
            <person name="Du L."/>
            <person name="Sun Y."/>
            <person name="Zhan W."/>
            <person name="Jiang J."/>
            <person name="Wang Q."/>
            <person name="Zhang B."/>
            <person name="Ji P."/>
            <person name="Sakyi L.B."/>
            <person name="Cui X."/>
            <person name="Yuan T."/>
            <person name="Jiang B."/>
            <person name="Yang W."/>
            <person name="Lam T.T.-Y."/>
            <person name="Chang Q."/>
            <person name="Ding S."/>
            <person name="Wang X."/>
            <person name="Zhu J."/>
            <person name="Ruan X."/>
            <person name="Zhao L."/>
            <person name="Wei J."/>
            <person name="Que T."/>
            <person name="Du C."/>
            <person name="Cheng J."/>
            <person name="Dai P."/>
            <person name="Han X."/>
            <person name="Huang E."/>
            <person name="Gao Y."/>
            <person name="Liu J."/>
            <person name="Shao H."/>
            <person name="Ye R."/>
            <person name="Li L."/>
            <person name="Wei W."/>
            <person name="Wang X."/>
            <person name="Wang C."/>
            <person name="Yang T."/>
            <person name="Huo Q."/>
            <person name="Li W."/>
            <person name="Guo W."/>
            <person name="Chen H."/>
            <person name="Zhou L."/>
            <person name="Ni X."/>
            <person name="Tian J."/>
            <person name="Zhou Y."/>
            <person name="Sheng Y."/>
            <person name="Liu T."/>
            <person name="Pan Y."/>
            <person name="Xia L."/>
            <person name="Li J."/>
            <person name="Zhao F."/>
            <person name="Cao W."/>
        </authorList>
    </citation>
    <scope>NUCLEOTIDE SEQUENCE</scope>
    <source>
        <strain evidence="1">Hyas-2018</strain>
    </source>
</reference>
<protein>
    <submittedName>
        <fullName evidence="1">Uncharacterized protein</fullName>
    </submittedName>
</protein>
<gene>
    <name evidence="1" type="ORF">HPB50_014871</name>
</gene>
<name>A0ACB7TIX9_HYAAI</name>
<comment type="caution">
    <text evidence="1">The sequence shown here is derived from an EMBL/GenBank/DDBJ whole genome shotgun (WGS) entry which is preliminary data.</text>
</comment>
<sequence length="234" mass="25215">MTPVFTPGLTQAHYGVGKRRPYQFRQTERVMAQDAARSTTAVVASGGPSTPLVPFATHSSELLHYAPSFCKWTTCSLPAKHDLVLKGCQRDGPPVALGKRTLDDQGLQWQCKCSGRGGCALYEALQQLSLRKAYVVYCELNLLLPCRWLLSNAFVASMSGITLGSRSADRPPLSPHSVSSAVAWTPASTIGFGRSTASSQGGSVPLQHPSGHALHTRPDQALPVLGRVVRQHER</sequence>
<dbReference type="Proteomes" id="UP000821845">
    <property type="component" value="Chromosome 1"/>
</dbReference>
<evidence type="ECO:0000313" key="1">
    <source>
        <dbReference type="EMBL" id="KAH6946755.1"/>
    </source>
</evidence>